<sequence length="281" mass="31988">MPSDGQGRNDAPQAATRDTNVGWYDPPITTVAEPTRELLEGYAHFPPDEVTPRLVDMRDKMWQVFPFPCVGQFRFVDLHLHRQESYQRILDIVKNGGRFLDIGCCFAQDMRKMVLEGAPSSNMYGLELHAGFIDLAYDFFGDAATLAARFIVGDLMDRSNDELRTLEATVDVAHLGMVLHLWDLEGQIRLCERVIELMSPAPGSMVVGHSAARVEAAEWFNPVGKTMFKHNVESFAEMWDEVGRRTGTSWKASSWLTLPPEESRHWDDRLARKLMFKVERL</sequence>
<proteinExistence type="inferred from homology"/>
<protein>
    <recommendedName>
        <fullName evidence="8">Methyltransferase domain-containing protein</fullName>
    </recommendedName>
</protein>
<keyword evidence="2" id="KW-0808">Transferase</keyword>
<dbReference type="Gene3D" id="3.40.50.150">
    <property type="entry name" value="Vaccinia Virus protein VP39"/>
    <property type="match status" value="1"/>
</dbReference>
<feature type="region of interest" description="Disordered" evidence="5">
    <location>
        <begin position="1"/>
        <end position="26"/>
    </location>
</feature>
<evidence type="ECO:0008006" key="8">
    <source>
        <dbReference type="Google" id="ProtNLM"/>
    </source>
</evidence>
<organism evidence="6 7">
    <name type="scientific">Phialemonium atrogriseum</name>
    <dbReference type="NCBI Taxonomy" id="1093897"/>
    <lineage>
        <taxon>Eukaryota</taxon>
        <taxon>Fungi</taxon>
        <taxon>Dikarya</taxon>
        <taxon>Ascomycota</taxon>
        <taxon>Pezizomycotina</taxon>
        <taxon>Sordariomycetes</taxon>
        <taxon>Sordariomycetidae</taxon>
        <taxon>Cephalothecales</taxon>
        <taxon>Cephalothecaceae</taxon>
        <taxon>Phialemonium</taxon>
    </lineage>
</organism>
<dbReference type="PANTHER" id="PTHR35897:SF1">
    <property type="entry name" value="METHYLTRANSFERASE AUSD"/>
    <property type="match status" value="1"/>
</dbReference>
<comment type="caution">
    <text evidence="6">The sequence shown here is derived from an EMBL/GenBank/DDBJ whole genome shotgun (WGS) entry which is preliminary data.</text>
</comment>
<comment type="pathway">
    <text evidence="1">Secondary metabolite biosynthesis.</text>
</comment>
<evidence type="ECO:0000313" key="7">
    <source>
        <dbReference type="Proteomes" id="UP001244011"/>
    </source>
</evidence>
<dbReference type="AlphaFoldDB" id="A0AAJ0BVE7"/>
<name>A0AAJ0BVE7_9PEZI</name>
<dbReference type="EMBL" id="MU839033">
    <property type="protein sequence ID" value="KAK1762786.1"/>
    <property type="molecule type" value="Genomic_DNA"/>
</dbReference>
<reference evidence="6" key="1">
    <citation type="submission" date="2023-06" db="EMBL/GenBank/DDBJ databases">
        <title>Genome-scale phylogeny and comparative genomics of the fungal order Sordariales.</title>
        <authorList>
            <consortium name="Lawrence Berkeley National Laboratory"/>
            <person name="Hensen N."/>
            <person name="Bonometti L."/>
            <person name="Westerberg I."/>
            <person name="Brannstrom I.O."/>
            <person name="Guillou S."/>
            <person name="Cros-Aarteil S."/>
            <person name="Calhoun S."/>
            <person name="Haridas S."/>
            <person name="Kuo A."/>
            <person name="Mondo S."/>
            <person name="Pangilinan J."/>
            <person name="Riley R."/>
            <person name="Labutti K."/>
            <person name="Andreopoulos B."/>
            <person name="Lipzen A."/>
            <person name="Chen C."/>
            <person name="Yanf M."/>
            <person name="Daum C."/>
            <person name="Ng V."/>
            <person name="Clum A."/>
            <person name="Steindorff A."/>
            <person name="Ohm R."/>
            <person name="Martin F."/>
            <person name="Silar P."/>
            <person name="Natvig D."/>
            <person name="Lalanne C."/>
            <person name="Gautier V."/>
            <person name="Ament-Velasquez S.L."/>
            <person name="Kruys A."/>
            <person name="Hutchinson M.I."/>
            <person name="Powell A.J."/>
            <person name="Barry K."/>
            <person name="Miller A.N."/>
            <person name="Grigoriev I.V."/>
            <person name="Debuchy R."/>
            <person name="Gladieux P."/>
            <person name="Thoren M.H."/>
            <person name="Johannesson H."/>
        </authorList>
    </citation>
    <scope>NUCLEOTIDE SEQUENCE</scope>
    <source>
        <strain evidence="6">8032-3</strain>
    </source>
</reference>
<dbReference type="RefSeq" id="XP_060278999.1">
    <property type="nucleotide sequence ID" value="XM_060425004.1"/>
</dbReference>
<dbReference type="InterPro" id="IPR029063">
    <property type="entry name" value="SAM-dependent_MTases_sf"/>
</dbReference>
<dbReference type="SUPFAM" id="SSF53335">
    <property type="entry name" value="S-adenosyl-L-methionine-dependent methyltransferases"/>
    <property type="match status" value="1"/>
</dbReference>
<dbReference type="GO" id="GO:0016740">
    <property type="term" value="F:transferase activity"/>
    <property type="evidence" value="ECO:0007669"/>
    <property type="project" value="UniProtKB-KW"/>
</dbReference>
<dbReference type="GeneID" id="85308191"/>
<evidence type="ECO:0000256" key="1">
    <source>
        <dbReference type="ARBA" id="ARBA00005179"/>
    </source>
</evidence>
<evidence type="ECO:0000313" key="6">
    <source>
        <dbReference type="EMBL" id="KAK1762786.1"/>
    </source>
</evidence>
<evidence type="ECO:0000256" key="4">
    <source>
        <dbReference type="ARBA" id="ARBA00038314"/>
    </source>
</evidence>
<evidence type="ECO:0000256" key="5">
    <source>
        <dbReference type="SAM" id="MobiDB-lite"/>
    </source>
</evidence>
<evidence type="ECO:0000256" key="3">
    <source>
        <dbReference type="ARBA" id="ARBA00022691"/>
    </source>
</evidence>
<accession>A0AAJ0BVE7</accession>
<evidence type="ECO:0000256" key="2">
    <source>
        <dbReference type="ARBA" id="ARBA00022679"/>
    </source>
</evidence>
<keyword evidence="7" id="KW-1185">Reference proteome</keyword>
<gene>
    <name evidence="6" type="ORF">QBC33DRAFT_460650</name>
</gene>
<keyword evidence="3" id="KW-0949">S-adenosyl-L-methionine</keyword>
<dbReference type="PANTHER" id="PTHR35897">
    <property type="entry name" value="METHYLTRANSFERASE AUSD"/>
    <property type="match status" value="1"/>
</dbReference>
<dbReference type="Proteomes" id="UP001244011">
    <property type="component" value="Unassembled WGS sequence"/>
</dbReference>
<dbReference type="InterPro" id="IPR051654">
    <property type="entry name" value="Meroterpenoid_MTases"/>
</dbReference>
<comment type="similarity">
    <text evidence="4">Belongs to the class I-like SAM-binding methyltransferase superfamily.</text>
</comment>